<evidence type="ECO:0000256" key="2">
    <source>
        <dbReference type="ARBA" id="ARBA00005866"/>
    </source>
</evidence>
<dbReference type="InterPro" id="IPR014718">
    <property type="entry name" value="GH-type_carb-bd"/>
</dbReference>
<dbReference type="PANTHER" id="PTHR11122">
    <property type="entry name" value="APOSPORY-ASSOCIATED PROTEIN C-RELATED"/>
    <property type="match status" value="1"/>
</dbReference>
<comment type="caution">
    <text evidence="7">The sequence shown here is derived from an EMBL/GenBank/DDBJ whole genome shotgun (WGS) entry which is preliminary data.</text>
</comment>
<dbReference type="InterPro" id="IPR008183">
    <property type="entry name" value="Aldose_1/G6P_1-epimerase"/>
</dbReference>
<dbReference type="EMBL" id="JAQMWT010000055">
    <property type="protein sequence ID" value="KAJ8612257.1"/>
    <property type="molecule type" value="Genomic_DNA"/>
</dbReference>
<dbReference type="SUPFAM" id="SSF74650">
    <property type="entry name" value="Galactose mutarotase-like"/>
    <property type="match status" value="1"/>
</dbReference>
<name>A0AAD7XMN3_9STRA</name>
<evidence type="ECO:0000313" key="7">
    <source>
        <dbReference type="EMBL" id="KAJ8612257.1"/>
    </source>
</evidence>
<dbReference type="Gene3D" id="2.70.98.10">
    <property type="match status" value="1"/>
</dbReference>
<evidence type="ECO:0000256" key="3">
    <source>
        <dbReference type="ARBA" id="ARBA00012083"/>
    </source>
</evidence>
<sequence>MSAMTGELAMCGASVETLFEESVEPVVELVLGGQSARVALFGATVISWRTGARDRLWMSSLSARDGSAPIRGGVPIAFPQFADQGPLTLHGFARTARWRLADRKANLDGTLVEARFVLARSAIADTQGWVGDFELRYTVRLGVRRLELELQVANLGSAPFDFTACLHTYLLLDDVRNVTLHGLSGLEYFDKVAGRDRDEVNDAIRVEAASHSSGDVLGQRAEGFVDRIYRAGGERSPLTLQHAASGETYSIAQSGFPDTIVFNPWVAGKKGTKGPDFDDDGYNHMICVEPAITREGSGPIRVSPGSTWAGTQTIQVL</sequence>
<reference evidence="7" key="1">
    <citation type="submission" date="2023-01" db="EMBL/GenBank/DDBJ databases">
        <title>Metagenome sequencing of chrysophaentin producing Chrysophaeum taylorii.</title>
        <authorList>
            <person name="Davison J."/>
            <person name="Bewley C."/>
        </authorList>
    </citation>
    <scope>NUCLEOTIDE SEQUENCE</scope>
    <source>
        <strain evidence="7">NIES-1699</strain>
    </source>
</reference>
<evidence type="ECO:0000313" key="8">
    <source>
        <dbReference type="Proteomes" id="UP001230188"/>
    </source>
</evidence>
<dbReference type="PANTHER" id="PTHR11122:SF13">
    <property type="entry name" value="GLUCOSE-6-PHOSPHATE 1-EPIMERASE"/>
    <property type="match status" value="1"/>
</dbReference>
<dbReference type="EC" id="5.1.3.15" evidence="3 5"/>
<evidence type="ECO:0000256" key="4">
    <source>
        <dbReference type="ARBA" id="ARBA00023235"/>
    </source>
</evidence>
<dbReference type="PIRSF" id="PIRSF016020">
    <property type="entry name" value="PHexose_mutarotase"/>
    <property type="match status" value="1"/>
</dbReference>
<feature type="active site" evidence="6">
    <location>
        <position position="289"/>
    </location>
</feature>
<dbReference type="InterPro" id="IPR025532">
    <property type="entry name" value="G6P_1-epimerase"/>
</dbReference>
<comment type="similarity">
    <text evidence="2 5">Belongs to the glucose-6-phosphate 1-epimerase family.</text>
</comment>
<evidence type="ECO:0000256" key="6">
    <source>
        <dbReference type="PIRSR" id="PIRSR016020-1"/>
    </source>
</evidence>
<keyword evidence="8" id="KW-1185">Reference proteome</keyword>
<dbReference type="GO" id="GO:0030246">
    <property type="term" value="F:carbohydrate binding"/>
    <property type="evidence" value="ECO:0007669"/>
    <property type="project" value="UniProtKB-UniRule"/>
</dbReference>
<gene>
    <name evidence="7" type="ORF">CTAYLR_002901</name>
</gene>
<organism evidence="7 8">
    <name type="scientific">Chrysophaeum taylorii</name>
    <dbReference type="NCBI Taxonomy" id="2483200"/>
    <lineage>
        <taxon>Eukaryota</taxon>
        <taxon>Sar</taxon>
        <taxon>Stramenopiles</taxon>
        <taxon>Ochrophyta</taxon>
        <taxon>Pelagophyceae</taxon>
        <taxon>Pelagomonadales</taxon>
        <taxon>Pelagomonadaceae</taxon>
        <taxon>Chrysophaeum</taxon>
    </lineage>
</organism>
<dbReference type="GO" id="GO:0005975">
    <property type="term" value="P:carbohydrate metabolic process"/>
    <property type="evidence" value="ECO:0007669"/>
    <property type="project" value="InterPro"/>
</dbReference>
<dbReference type="AlphaFoldDB" id="A0AAD7XMN3"/>
<accession>A0AAD7XMN3</accession>
<evidence type="ECO:0000256" key="5">
    <source>
        <dbReference type="PIRNR" id="PIRNR016020"/>
    </source>
</evidence>
<evidence type="ECO:0000256" key="1">
    <source>
        <dbReference type="ARBA" id="ARBA00001096"/>
    </source>
</evidence>
<dbReference type="Proteomes" id="UP001230188">
    <property type="component" value="Unassembled WGS sequence"/>
</dbReference>
<dbReference type="CDD" id="cd09020">
    <property type="entry name" value="D-hex-6-P-epi_like"/>
    <property type="match status" value="1"/>
</dbReference>
<dbReference type="GO" id="GO:0005737">
    <property type="term" value="C:cytoplasm"/>
    <property type="evidence" value="ECO:0007669"/>
    <property type="project" value="TreeGrafter"/>
</dbReference>
<proteinExistence type="inferred from homology"/>
<dbReference type="GO" id="GO:0047938">
    <property type="term" value="F:glucose-6-phosphate 1-epimerase activity"/>
    <property type="evidence" value="ECO:0007669"/>
    <property type="project" value="UniProtKB-UniRule"/>
</dbReference>
<protein>
    <recommendedName>
        <fullName evidence="3 5">glucose-6-phosphate 1-epimerase</fullName>
        <ecNumber evidence="3 5">5.1.3.15</ecNumber>
    </recommendedName>
</protein>
<dbReference type="Pfam" id="PF01263">
    <property type="entry name" value="Aldose_epim"/>
    <property type="match status" value="1"/>
</dbReference>
<dbReference type="InterPro" id="IPR011013">
    <property type="entry name" value="Gal_mutarotase_sf_dom"/>
</dbReference>
<feature type="active site" evidence="6">
    <location>
        <position position="167"/>
    </location>
</feature>
<keyword evidence="4 5" id="KW-0413">Isomerase</keyword>
<comment type="catalytic activity">
    <reaction evidence="1">
        <text>alpha-D-glucose 6-phosphate = beta-D-glucose 6-phosphate</text>
        <dbReference type="Rhea" id="RHEA:16249"/>
        <dbReference type="ChEBI" id="CHEBI:58225"/>
        <dbReference type="ChEBI" id="CHEBI:58247"/>
        <dbReference type="EC" id="5.1.3.15"/>
    </reaction>
</comment>